<dbReference type="EMBL" id="MJBS01000118">
    <property type="protein sequence ID" value="OHE93489.1"/>
    <property type="molecule type" value="Genomic_DNA"/>
</dbReference>
<evidence type="ECO:0000256" key="1">
    <source>
        <dbReference type="SAM" id="MobiDB-lite"/>
    </source>
</evidence>
<gene>
    <name evidence="2" type="ORF">CORC01_11175</name>
</gene>
<feature type="compositionally biased region" description="Basic and acidic residues" evidence="1">
    <location>
        <begin position="64"/>
        <end position="75"/>
    </location>
</feature>
<dbReference type="Proteomes" id="UP000176998">
    <property type="component" value="Unassembled WGS sequence"/>
</dbReference>
<reference evidence="2 3" key="1">
    <citation type="submission" date="2016-09" db="EMBL/GenBank/DDBJ databases">
        <authorList>
            <person name="Capua I."/>
            <person name="De Benedictis P."/>
            <person name="Joannis T."/>
            <person name="Lombin L.H."/>
            <person name="Cattoli G."/>
        </authorList>
    </citation>
    <scope>NUCLEOTIDE SEQUENCE [LARGE SCALE GENOMIC DNA]</scope>
    <source>
        <strain evidence="2 3">IMI 309357</strain>
    </source>
</reference>
<sequence length="75" mass="7973">MVPSCGLACGLSLPTGSLTRQASSNTPTLLVPAAHLTWSSGLPIIPNNGVPHPLSPRSPHFHRRSTDCRLPLEPR</sequence>
<name>A0A1G4AWF2_9PEZI</name>
<protein>
    <submittedName>
        <fullName evidence="2">Uncharacterized protein</fullName>
    </submittedName>
</protein>
<proteinExistence type="predicted"/>
<evidence type="ECO:0000313" key="2">
    <source>
        <dbReference type="EMBL" id="OHE93489.1"/>
    </source>
</evidence>
<dbReference type="RefSeq" id="XP_022470654.1">
    <property type="nucleotide sequence ID" value="XM_022622801.1"/>
</dbReference>
<organism evidence="2 3">
    <name type="scientific">Colletotrichum orchidophilum</name>
    <dbReference type="NCBI Taxonomy" id="1209926"/>
    <lineage>
        <taxon>Eukaryota</taxon>
        <taxon>Fungi</taxon>
        <taxon>Dikarya</taxon>
        <taxon>Ascomycota</taxon>
        <taxon>Pezizomycotina</taxon>
        <taxon>Sordariomycetes</taxon>
        <taxon>Hypocreomycetidae</taxon>
        <taxon>Glomerellales</taxon>
        <taxon>Glomerellaceae</taxon>
        <taxon>Colletotrichum</taxon>
    </lineage>
</organism>
<keyword evidence="3" id="KW-1185">Reference proteome</keyword>
<evidence type="ECO:0000313" key="3">
    <source>
        <dbReference type="Proteomes" id="UP000176998"/>
    </source>
</evidence>
<dbReference type="AlphaFoldDB" id="A0A1G4AWF2"/>
<feature type="region of interest" description="Disordered" evidence="1">
    <location>
        <begin position="47"/>
        <end position="75"/>
    </location>
</feature>
<dbReference type="GeneID" id="34564311"/>
<comment type="caution">
    <text evidence="2">The sequence shown here is derived from an EMBL/GenBank/DDBJ whole genome shotgun (WGS) entry which is preliminary data.</text>
</comment>
<accession>A0A1G4AWF2</accession>